<dbReference type="EMBL" id="BAABIZ010000042">
    <property type="protein sequence ID" value="GAA5111771.1"/>
    <property type="molecule type" value="Genomic_DNA"/>
</dbReference>
<dbReference type="Pfam" id="PF13252">
    <property type="entry name" value="Phage_capsid_3"/>
    <property type="match status" value="1"/>
</dbReference>
<evidence type="ECO:0000313" key="1">
    <source>
        <dbReference type="EMBL" id="GAA5111771.1"/>
    </source>
</evidence>
<dbReference type="RefSeq" id="WP_345117368.1">
    <property type="nucleotide sequence ID" value="NZ_BAABIZ010000042.1"/>
</dbReference>
<sequence length="376" mass="41631">MATTHIMTHDPQAVKLWSQKLSNEVLKATKIAPLIGKSSNSIIQLYNETHKSAGDSITFSLLVNLFGDGVTQGETLEGNEEALQFMNDRLVINELLHAARVANDDSIDQQRILPNLRKKAKEGLVRWYANRLSIMFFLQVCGYTASTLNVDGREVYIKPVHYGFNPILAPSSERIIRPDAKTKDEDLNDKAKHSFSLKLIDEAVKQAKLANPQISPVHVNGDDVYVLYLHPTQVMQLRTNTAAGEWLDIQKSVYATSRAKNPIFDGSLGMYNGVVLREAIHVTHGVKSTDSTAVKSVRRAVFLGAQSAIIGFGKNHSATHYTLKEEYFDYEREFGVAAKTLIGMKKTRFQMPNSAQTAQDFGTIVISTYSGEAAAG</sequence>
<reference evidence="2" key="1">
    <citation type="journal article" date="2019" name="Int. J. Syst. Evol. Microbiol.">
        <title>The Global Catalogue of Microorganisms (GCM) 10K type strain sequencing project: providing services to taxonomists for standard genome sequencing and annotation.</title>
        <authorList>
            <consortium name="The Broad Institute Genomics Platform"/>
            <consortium name="The Broad Institute Genome Sequencing Center for Infectious Disease"/>
            <person name="Wu L."/>
            <person name="Ma J."/>
        </authorList>
    </citation>
    <scope>NUCLEOTIDE SEQUENCE [LARGE SCALE GENOMIC DNA]</scope>
    <source>
        <strain evidence="2">JCM 17712</strain>
    </source>
</reference>
<accession>A0ABP9NCE2</accession>
<proteinExistence type="predicted"/>
<keyword evidence="2" id="KW-1185">Reference proteome</keyword>
<dbReference type="NCBIfam" id="TIGR04387">
    <property type="entry name" value="capsid_maj_N4"/>
    <property type="match status" value="1"/>
</dbReference>
<dbReference type="Proteomes" id="UP001500864">
    <property type="component" value="Unassembled WGS sequence"/>
</dbReference>
<comment type="caution">
    <text evidence="1">The sequence shown here is derived from an EMBL/GenBank/DDBJ whole genome shotgun (WGS) entry which is preliminary data.</text>
</comment>
<name>A0ABP9NCE2_9HYPH</name>
<evidence type="ECO:0000313" key="2">
    <source>
        <dbReference type="Proteomes" id="UP001500864"/>
    </source>
</evidence>
<dbReference type="InterPro" id="IPR025267">
    <property type="entry name" value="ORF017-like"/>
</dbReference>
<gene>
    <name evidence="1" type="ORF">GCM10023261_16150</name>
</gene>
<evidence type="ECO:0008006" key="3">
    <source>
        <dbReference type="Google" id="ProtNLM"/>
    </source>
</evidence>
<organism evidence="1 2">
    <name type="scientific">Bartonella jaculi</name>
    <dbReference type="NCBI Taxonomy" id="686226"/>
    <lineage>
        <taxon>Bacteria</taxon>
        <taxon>Pseudomonadati</taxon>
        <taxon>Pseudomonadota</taxon>
        <taxon>Alphaproteobacteria</taxon>
        <taxon>Hyphomicrobiales</taxon>
        <taxon>Bartonellaceae</taxon>
        <taxon>Bartonella</taxon>
    </lineage>
</organism>
<protein>
    <recommendedName>
        <fullName evidence="3">N4-gp56 family major capsid protein</fullName>
    </recommendedName>
</protein>